<dbReference type="SMART" id="SM00360">
    <property type="entry name" value="RRM"/>
    <property type="match status" value="1"/>
</dbReference>
<sequence>MQPNRLGLGLRPPLPSYGQGPSMSALAQQQQMQYMPPPQAQKQITLFVGSISGGITDSFLNQLLSACGPIKSFKRLITPANKPQGFGFAEFEEPAGALRALMLLNGVELPALEDGCANKKLLVKADEKTRVILDGFSTNQMATDTEEAKKQEAQVKIDELVADINRVSRDAANLGLIDKEKYIIPPHLHDLQEADLPETQRGLVISEIAQFRERAAKREREKMRDVRENMPSISGAPSGPKLREWGKPQGSQDSLSTPQKTQGFGKGAQGYSKPVGFVKAEDGKAGRDPLGNDGEKKTDEELESERKEQRKQEEELSYKDRERRYEPRERTRIQALERAIARETAQKEAELRDRVEIKARLDIWDDDESDELFYVDRARWRHLRQRRLEAEEAADEKSRRFEEQEAENLRRESEDFLARQMDEMQALAEEQRKAGLLLDDGAPVRLNVSIAAPVAKEKEPPAKEKATVFAHEDEEEDAIKKRRVPLVKLDFSASESGEQTKERLERIRQSVPHDKESLFKAKVRWDGLTDLMIDRKLEPLVKRIMVKYLGEMEEEDLIMFVLEHLKDHKSPQKLIEGLEPVLEEEAVELVVNVWRQIIFESMAYNEGLLTEKMLVD</sequence>
<feature type="compositionally biased region" description="Basic and acidic residues" evidence="3">
    <location>
        <begin position="216"/>
        <end position="228"/>
    </location>
</feature>
<dbReference type="Pfam" id="PF00076">
    <property type="entry name" value="RRM_1"/>
    <property type="match status" value="1"/>
</dbReference>
<feature type="domain" description="RRM" evidence="4">
    <location>
        <begin position="44"/>
        <end position="128"/>
    </location>
</feature>
<evidence type="ECO:0000313" key="6">
    <source>
        <dbReference type="EMBL" id="KDR82545.1"/>
    </source>
</evidence>
<evidence type="ECO:0008006" key="8">
    <source>
        <dbReference type="Google" id="ProtNLM"/>
    </source>
</evidence>
<dbReference type="HOGENOM" id="CLU_009938_1_1_1"/>
<dbReference type="InterPro" id="IPR012677">
    <property type="entry name" value="Nucleotide-bd_a/b_plait_sf"/>
</dbReference>
<dbReference type="InterPro" id="IPR035979">
    <property type="entry name" value="RBD_domain_sf"/>
</dbReference>
<feature type="region of interest" description="Disordered" evidence="3">
    <location>
        <begin position="216"/>
        <end position="326"/>
    </location>
</feature>
<name>A0A067TH63_GALM3</name>
<feature type="compositionally biased region" description="Polar residues" evidence="3">
    <location>
        <begin position="249"/>
        <end position="262"/>
    </location>
</feature>
<keyword evidence="7" id="KW-1185">Reference proteome</keyword>
<dbReference type="SUPFAM" id="SSF54928">
    <property type="entry name" value="RNA-binding domain, RBD"/>
    <property type="match status" value="1"/>
</dbReference>
<evidence type="ECO:0000259" key="5">
    <source>
        <dbReference type="PROSITE" id="PS51025"/>
    </source>
</evidence>
<dbReference type="PANTHER" id="PTHR18806">
    <property type="entry name" value="RBM25 PROTEIN"/>
    <property type="match status" value="1"/>
</dbReference>
<dbReference type="AlphaFoldDB" id="A0A067TH63"/>
<feature type="region of interest" description="Disordered" evidence="3">
    <location>
        <begin position="1"/>
        <end position="22"/>
    </location>
</feature>
<dbReference type="InterPro" id="IPR034268">
    <property type="entry name" value="RBM25_RRM"/>
</dbReference>
<evidence type="ECO:0000256" key="2">
    <source>
        <dbReference type="SAM" id="Coils"/>
    </source>
</evidence>
<dbReference type="Pfam" id="PF01480">
    <property type="entry name" value="PWI"/>
    <property type="match status" value="1"/>
</dbReference>
<dbReference type="GO" id="GO:0003729">
    <property type="term" value="F:mRNA binding"/>
    <property type="evidence" value="ECO:0007669"/>
    <property type="project" value="TreeGrafter"/>
</dbReference>
<dbReference type="InterPro" id="IPR002483">
    <property type="entry name" value="PWI_dom"/>
</dbReference>
<feature type="domain" description="PWI" evidence="5">
    <location>
        <begin position="516"/>
        <end position="616"/>
    </location>
</feature>
<keyword evidence="1" id="KW-0694">RNA-binding</keyword>
<evidence type="ECO:0000259" key="4">
    <source>
        <dbReference type="PROSITE" id="PS50102"/>
    </source>
</evidence>
<dbReference type="Proteomes" id="UP000027222">
    <property type="component" value="Unassembled WGS sequence"/>
</dbReference>
<dbReference type="PROSITE" id="PS51025">
    <property type="entry name" value="PWI"/>
    <property type="match status" value="1"/>
</dbReference>
<organism evidence="6 7">
    <name type="scientific">Galerina marginata (strain CBS 339.88)</name>
    <dbReference type="NCBI Taxonomy" id="685588"/>
    <lineage>
        <taxon>Eukaryota</taxon>
        <taxon>Fungi</taxon>
        <taxon>Dikarya</taxon>
        <taxon>Basidiomycota</taxon>
        <taxon>Agaricomycotina</taxon>
        <taxon>Agaricomycetes</taxon>
        <taxon>Agaricomycetidae</taxon>
        <taxon>Agaricales</taxon>
        <taxon>Agaricineae</taxon>
        <taxon>Strophariaceae</taxon>
        <taxon>Galerina</taxon>
    </lineage>
</organism>
<dbReference type="STRING" id="685588.A0A067TH63"/>
<evidence type="ECO:0000256" key="3">
    <source>
        <dbReference type="SAM" id="MobiDB-lite"/>
    </source>
</evidence>
<accession>A0A067TH63</accession>
<evidence type="ECO:0000256" key="1">
    <source>
        <dbReference type="PROSITE-ProRule" id="PRU00176"/>
    </source>
</evidence>
<evidence type="ECO:0000313" key="7">
    <source>
        <dbReference type="Proteomes" id="UP000027222"/>
    </source>
</evidence>
<dbReference type="PANTHER" id="PTHR18806:SF4">
    <property type="entry name" value="RNA-BINDING PROTEIN 25"/>
    <property type="match status" value="1"/>
</dbReference>
<protein>
    <recommendedName>
        <fullName evidence="8">PWI domain-containing protein</fullName>
    </recommendedName>
</protein>
<dbReference type="Gene3D" id="3.30.70.330">
    <property type="match status" value="1"/>
</dbReference>
<dbReference type="Gene3D" id="1.20.1390.10">
    <property type="entry name" value="PWI domain"/>
    <property type="match status" value="1"/>
</dbReference>
<feature type="compositionally biased region" description="Basic and acidic residues" evidence="3">
    <location>
        <begin position="293"/>
        <end position="326"/>
    </location>
</feature>
<reference evidence="7" key="1">
    <citation type="journal article" date="2014" name="Proc. Natl. Acad. Sci. U.S.A.">
        <title>Extensive sampling of basidiomycete genomes demonstrates inadequacy of the white-rot/brown-rot paradigm for wood decay fungi.</title>
        <authorList>
            <person name="Riley R."/>
            <person name="Salamov A.A."/>
            <person name="Brown D.W."/>
            <person name="Nagy L.G."/>
            <person name="Floudas D."/>
            <person name="Held B.W."/>
            <person name="Levasseur A."/>
            <person name="Lombard V."/>
            <person name="Morin E."/>
            <person name="Otillar R."/>
            <person name="Lindquist E.A."/>
            <person name="Sun H."/>
            <person name="LaButti K.M."/>
            <person name="Schmutz J."/>
            <person name="Jabbour D."/>
            <person name="Luo H."/>
            <person name="Baker S.E."/>
            <person name="Pisabarro A.G."/>
            <person name="Walton J.D."/>
            <person name="Blanchette R.A."/>
            <person name="Henrissat B."/>
            <person name="Martin F."/>
            <person name="Cullen D."/>
            <person name="Hibbett D.S."/>
            <person name="Grigoriev I.V."/>
        </authorList>
    </citation>
    <scope>NUCLEOTIDE SEQUENCE [LARGE SCALE GENOMIC DNA]</scope>
    <source>
        <strain evidence="7">CBS 339.88</strain>
    </source>
</reference>
<dbReference type="InterPro" id="IPR052768">
    <property type="entry name" value="RBM25"/>
</dbReference>
<dbReference type="InterPro" id="IPR000504">
    <property type="entry name" value="RRM_dom"/>
</dbReference>
<dbReference type="PROSITE" id="PS50102">
    <property type="entry name" value="RRM"/>
    <property type="match status" value="1"/>
</dbReference>
<dbReference type="OrthoDB" id="6275295at2759"/>
<dbReference type="EMBL" id="KL142369">
    <property type="protein sequence ID" value="KDR82545.1"/>
    <property type="molecule type" value="Genomic_DNA"/>
</dbReference>
<dbReference type="GO" id="GO:0005681">
    <property type="term" value="C:spliceosomal complex"/>
    <property type="evidence" value="ECO:0007669"/>
    <property type="project" value="TreeGrafter"/>
</dbReference>
<feature type="compositionally biased region" description="Low complexity" evidence="3">
    <location>
        <begin position="1"/>
        <end position="11"/>
    </location>
</feature>
<keyword evidence="2" id="KW-0175">Coiled coil</keyword>
<feature type="coiled-coil region" evidence="2">
    <location>
        <begin position="387"/>
        <end position="419"/>
    </location>
</feature>
<dbReference type="CDD" id="cd12446">
    <property type="entry name" value="RRM_RBM25"/>
    <property type="match status" value="1"/>
</dbReference>
<gene>
    <name evidence="6" type="ORF">GALMADRAFT_134143</name>
</gene>
<dbReference type="SMART" id="SM00311">
    <property type="entry name" value="PWI"/>
    <property type="match status" value="1"/>
</dbReference>
<proteinExistence type="predicted"/>